<feature type="region of interest" description="Disordered" evidence="2">
    <location>
        <begin position="1"/>
        <end position="23"/>
    </location>
</feature>
<keyword evidence="1" id="KW-0175">Coiled coil</keyword>
<evidence type="ECO:0000313" key="4">
    <source>
        <dbReference type="Proteomes" id="UP000649328"/>
    </source>
</evidence>
<reference evidence="3" key="1">
    <citation type="submission" date="2020-10" db="EMBL/GenBank/DDBJ databases">
        <title>The Whole-Genome Sequence of Metschnikowia persimmonesis, a Novel Endophytic Yeast Species Isolated from Medicinal Plant Diospyros kaki Thumb.</title>
        <authorList>
            <person name="Rahmat E."/>
            <person name="Kang Y."/>
        </authorList>
    </citation>
    <scope>NUCLEOTIDE SEQUENCE</scope>
    <source>
        <strain evidence="3">KIOM G15050</strain>
    </source>
</reference>
<protein>
    <submittedName>
        <fullName evidence="3">Uncharacterized protein</fullName>
    </submittedName>
</protein>
<dbReference type="OrthoDB" id="4095148at2759"/>
<evidence type="ECO:0000256" key="1">
    <source>
        <dbReference type="SAM" id="Coils"/>
    </source>
</evidence>
<sequence length="184" mass="21721">MRQRPTNTQHDDRKLENNINFGKNGKLGEARQFLVSKIERQNENILDLEARLREIELQNRALIESQDDMRSRLHAAEREKQSQERLHQQAMMEMEVNANAQLNYHDDHLNRMKAAGHEQDHMEKLKSERLENELRQIKEENAELKHRVSEIAERAHLLNTIHEQRVNTLESKLKASVEVAKVLL</sequence>
<dbReference type="AlphaFoldDB" id="A0A8H7GZB6"/>
<name>A0A8H7GZB6_9ASCO</name>
<dbReference type="Proteomes" id="UP000649328">
    <property type="component" value="Unassembled WGS sequence"/>
</dbReference>
<keyword evidence="4" id="KW-1185">Reference proteome</keyword>
<proteinExistence type="predicted"/>
<feature type="coiled-coil region" evidence="1">
    <location>
        <begin position="127"/>
        <end position="154"/>
    </location>
</feature>
<accession>A0A8H7GZB6</accession>
<dbReference type="EMBL" id="JACBPP010000001">
    <property type="protein sequence ID" value="KAF8005356.1"/>
    <property type="molecule type" value="Genomic_DNA"/>
</dbReference>
<organism evidence="3 4">
    <name type="scientific">Metschnikowia pulcherrima</name>
    <dbReference type="NCBI Taxonomy" id="27326"/>
    <lineage>
        <taxon>Eukaryota</taxon>
        <taxon>Fungi</taxon>
        <taxon>Dikarya</taxon>
        <taxon>Ascomycota</taxon>
        <taxon>Saccharomycotina</taxon>
        <taxon>Pichiomycetes</taxon>
        <taxon>Metschnikowiaceae</taxon>
        <taxon>Metschnikowia</taxon>
    </lineage>
</organism>
<gene>
    <name evidence="3" type="ORF">HF325_000813</name>
</gene>
<feature type="coiled-coil region" evidence="1">
    <location>
        <begin position="31"/>
        <end position="93"/>
    </location>
</feature>
<evidence type="ECO:0000313" key="3">
    <source>
        <dbReference type="EMBL" id="KAF8005356.1"/>
    </source>
</evidence>
<evidence type="ECO:0000256" key="2">
    <source>
        <dbReference type="SAM" id="MobiDB-lite"/>
    </source>
</evidence>
<comment type="caution">
    <text evidence="3">The sequence shown here is derived from an EMBL/GenBank/DDBJ whole genome shotgun (WGS) entry which is preliminary data.</text>
</comment>